<dbReference type="OrthoDB" id="272139at2759"/>
<dbReference type="Proteomes" id="UP000504638">
    <property type="component" value="Unplaced"/>
</dbReference>
<dbReference type="AlphaFoldDB" id="A0A6G1G1V5"/>
<dbReference type="SUPFAM" id="SSF53649">
    <property type="entry name" value="Alkaline phosphatase-like"/>
    <property type="match status" value="1"/>
</dbReference>
<keyword evidence="8 13" id="KW-0256">Endoplasmic reticulum</keyword>
<evidence type="ECO:0000256" key="8">
    <source>
        <dbReference type="ARBA" id="ARBA00022824"/>
    </source>
</evidence>
<dbReference type="GO" id="GO:0006506">
    <property type="term" value="P:GPI anchor biosynthetic process"/>
    <property type="evidence" value="ECO:0007669"/>
    <property type="project" value="UniProtKB-UniPathway"/>
</dbReference>
<keyword evidence="11" id="KW-0325">Glycoprotein</keyword>
<dbReference type="CDD" id="cd16024">
    <property type="entry name" value="GPI_EPT_2"/>
    <property type="match status" value="1"/>
</dbReference>
<dbReference type="GO" id="GO:0005789">
    <property type="term" value="C:endoplasmic reticulum membrane"/>
    <property type="evidence" value="ECO:0007669"/>
    <property type="project" value="UniProtKB-SubCell"/>
</dbReference>
<evidence type="ECO:0000256" key="6">
    <source>
        <dbReference type="ARBA" id="ARBA00022679"/>
    </source>
</evidence>
<name>A0A6G1G1V5_9PEZI</name>
<evidence type="ECO:0000256" key="11">
    <source>
        <dbReference type="ARBA" id="ARBA00023180"/>
    </source>
</evidence>
<feature type="transmembrane region" description="Helical" evidence="13">
    <location>
        <begin position="12"/>
        <end position="31"/>
    </location>
</feature>
<evidence type="ECO:0000256" key="2">
    <source>
        <dbReference type="ARBA" id="ARBA00004687"/>
    </source>
</evidence>
<dbReference type="InterPro" id="IPR045687">
    <property type="entry name" value="PIGG/GPI7_C"/>
</dbReference>
<evidence type="ECO:0000256" key="10">
    <source>
        <dbReference type="ARBA" id="ARBA00023136"/>
    </source>
</evidence>
<evidence type="ECO:0000259" key="14">
    <source>
        <dbReference type="Pfam" id="PF19316"/>
    </source>
</evidence>
<dbReference type="EMBL" id="ML975159">
    <property type="protein sequence ID" value="KAF1811998.1"/>
    <property type="molecule type" value="Genomic_DNA"/>
</dbReference>
<feature type="transmembrane region" description="Helical" evidence="13">
    <location>
        <begin position="600"/>
        <end position="619"/>
    </location>
</feature>
<feature type="domain" description="GPI ethanolamine phosphate transferase 2 C-terminal" evidence="14">
    <location>
        <begin position="439"/>
        <end position="854"/>
    </location>
</feature>
<evidence type="ECO:0000256" key="4">
    <source>
        <dbReference type="ARBA" id="ARBA00020830"/>
    </source>
</evidence>
<feature type="transmembrane region" description="Helical" evidence="13">
    <location>
        <begin position="478"/>
        <end position="497"/>
    </location>
</feature>
<keyword evidence="16" id="KW-1185">Reference proteome</keyword>
<dbReference type="PANTHER" id="PTHR23072:SF0">
    <property type="entry name" value="GPI ETHANOLAMINE PHOSPHATE TRANSFERASE 2"/>
    <property type="match status" value="1"/>
</dbReference>
<reference evidence="15 17" key="1">
    <citation type="submission" date="2020-01" db="EMBL/GenBank/DDBJ databases">
        <authorList>
            <consortium name="DOE Joint Genome Institute"/>
            <person name="Haridas S."/>
            <person name="Albert R."/>
            <person name="Binder M."/>
            <person name="Bloem J."/>
            <person name="Labutti K."/>
            <person name="Salamov A."/>
            <person name="Andreopoulos B."/>
            <person name="Baker S.E."/>
            <person name="Barry K."/>
            <person name="Bills G."/>
            <person name="Bluhm B.H."/>
            <person name="Cannon C."/>
            <person name="Castanera R."/>
            <person name="Culley D.E."/>
            <person name="Daum C."/>
            <person name="Ezra D."/>
            <person name="Gonzalez J.B."/>
            <person name="Henrissat B."/>
            <person name="Kuo A."/>
            <person name="Liang C."/>
            <person name="Lipzen A."/>
            <person name="Lutzoni F."/>
            <person name="Magnuson J."/>
            <person name="Mondo S."/>
            <person name="Nolan M."/>
            <person name="Ohm R."/>
            <person name="Pangilinan J."/>
            <person name="Park H.-J."/>
            <person name="Ramirez L."/>
            <person name="Alfaro M."/>
            <person name="Sun H."/>
            <person name="Tritt A."/>
            <person name="Yoshinaga Y."/>
            <person name="Zwiers L.-H."/>
            <person name="Turgeon B.G."/>
            <person name="Goodwin S.B."/>
            <person name="Spatafora J.W."/>
            <person name="Crous P.W."/>
            <person name="Grigoriev I.V."/>
        </authorList>
    </citation>
    <scope>NUCLEOTIDE SEQUENCE</scope>
    <source>
        <strain evidence="15 17">CBS 781.70</strain>
    </source>
</reference>
<dbReference type="InterPro" id="IPR037674">
    <property type="entry name" value="PIG-G_N"/>
</dbReference>
<feature type="transmembrane region" description="Helical" evidence="13">
    <location>
        <begin position="561"/>
        <end position="580"/>
    </location>
</feature>
<dbReference type="UniPathway" id="UPA00196"/>
<dbReference type="InterPro" id="IPR017850">
    <property type="entry name" value="Alkaline_phosphatase_core_sf"/>
</dbReference>
<keyword evidence="6 13" id="KW-0808">Transferase</keyword>
<dbReference type="GeneID" id="54422463"/>
<reference evidence="17" key="2">
    <citation type="submission" date="2020-04" db="EMBL/GenBank/DDBJ databases">
        <authorList>
            <consortium name="NCBI Genome Project"/>
        </authorList>
    </citation>
    <scope>NUCLEOTIDE SEQUENCE</scope>
    <source>
        <strain evidence="17">CBS 781.70</strain>
    </source>
</reference>
<evidence type="ECO:0000313" key="15">
    <source>
        <dbReference type="EMBL" id="KAF1811998.1"/>
    </source>
</evidence>
<organism evidence="15">
    <name type="scientific">Eremomyces bilateralis CBS 781.70</name>
    <dbReference type="NCBI Taxonomy" id="1392243"/>
    <lineage>
        <taxon>Eukaryota</taxon>
        <taxon>Fungi</taxon>
        <taxon>Dikarya</taxon>
        <taxon>Ascomycota</taxon>
        <taxon>Pezizomycotina</taxon>
        <taxon>Dothideomycetes</taxon>
        <taxon>Dothideomycetes incertae sedis</taxon>
        <taxon>Eremomycetales</taxon>
        <taxon>Eremomycetaceae</taxon>
        <taxon>Eremomyces</taxon>
    </lineage>
</organism>
<evidence type="ECO:0000256" key="5">
    <source>
        <dbReference type="ARBA" id="ARBA00022502"/>
    </source>
</evidence>
<feature type="transmembrane region" description="Helical" evidence="13">
    <location>
        <begin position="447"/>
        <end position="466"/>
    </location>
</feature>
<dbReference type="GO" id="GO:0051267">
    <property type="term" value="F:CP2 mannose-ethanolamine phosphotransferase activity"/>
    <property type="evidence" value="ECO:0007669"/>
    <property type="project" value="TreeGrafter"/>
</dbReference>
<comment type="function">
    <text evidence="12 13">Ethanolamine phosphate transferase involved in glycosylphosphatidylinositol-anchor biosynthesis. Transfers ethanolamine phosphate to the GPI second mannose.</text>
</comment>
<feature type="transmembrane region" description="Helical" evidence="13">
    <location>
        <begin position="749"/>
        <end position="775"/>
    </location>
</feature>
<evidence type="ECO:0000313" key="17">
    <source>
        <dbReference type="RefSeq" id="XP_033533629.1"/>
    </source>
</evidence>
<dbReference type="Pfam" id="PF01663">
    <property type="entry name" value="Phosphodiest"/>
    <property type="match status" value="1"/>
</dbReference>
<keyword evidence="9 13" id="KW-1133">Transmembrane helix</keyword>
<evidence type="ECO:0000313" key="16">
    <source>
        <dbReference type="Proteomes" id="UP000504638"/>
    </source>
</evidence>
<evidence type="ECO:0000256" key="7">
    <source>
        <dbReference type="ARBA" id="ARBA00022692"/>
    </source>
</evidence>
<evidence type="ECO:0000256" key="1">
    <source>
        <dbReference type="ARBA" id="ARBA00004477"/>
    </source>
</evidence>
<dbReference type="RefSeq" id="XP_033533629.1">
    <property type="nucleotide sequence ID" value="XM_033681893.1"/>
</dbReference>
<evidence type="ECO:0000256" key="3">
    <source>
        <dbReference type="ARBA" id="ARBA00005315"/>
    </source>
</evidence>
<keyword evidence="7 13" id="KW-0812">Transmembrane</keyword>
<protein>
    <recommendedName>
        <fullName evidence="4 13">GPI ethanolamine phosphate transferase 2</fullName>
    </recommendedName>
</protein>
<accession>A0A6G1G1V5</accession>
<dbReference type="Pfam" id="PF19316">
    <property type="entry name" value="PIGO_PIGG"/>
    <property type="match status" value="1"/>
</dbReference>
<comment type="pathway">
    <text evidence="2 13">Glycolipid biosynthesis; glycosylphosphatidylinositol-anchor biosynthesis.</text>
</comment>
<sequence length="863" mass="95691">MAGTQRSPYLMLANVLIPIATIVFATGFFPYKPFIAGLANFTEDGEQQPPAIFDKLIFMVVDSLRSDFVFSEPSGFSYVQSLIRSGDAIPFTGHATAPTITMPRVKAMTTGSVPSFLDVILNFAEADTSSTLADQDTWLLQLKKNKGGKLVFYGDDTWLKLFPNMFSRSDGTSSFFVSDFTEVDNNVTRHVPEELGNTDWNALIMHYLGLDHIGHKAGPKSPNMIPKQKEMDGIVEQIYHAMQTQHHLQSSLLVLLGDHGMNDGGGHGGSSAGETSPALVFMSPKLRRVGQLTTRDCPIPFREDFDFYGTVEQSDLAPTLAGLFGFPVPLNNLGVFIETFLPLWPNGKDRLQLLKQNARQMLSLVKETFRSEDFEPSTKRDNCNDMDSEGAELACLWKEAEASGDNERLVLSRREPHLEQAFAFKKFCKRTQEVMSSTASNYNLTRMGAGIVLCLIAVTASLLTLLDKRRGLSITDQLVFICVVVPYMALMFASSFVEEEQVFWYWISAGFIASLVSSTGIPPNLTGAAAGAALLLFHRIIQRWNQTGQKRAGAPDIVHDVLLPHPLLLWTLVLTTYGLVLTRLRVRPFRPNKRTTMESYLSMTAGLLSLVFKASFTAHDAPELLEGVTPGVLQIFMDFNLVVGARLVFGLVIFVLVLRLARNDHTLPNDLVHLVTIFLLTQSRAQNIPLFLLFELQAVCLSTLHLNPSQLSLTSILFSHTAFFALGNSNAISSVDLANAYNGVAGYNVVAVGVLVFLSNWTGPIWWTLSSLRLIKETMQARKEKDHSPGSPFQLYMPLHTVFVGCALVAVMVACTVLRTHLFIWTVFSPKYLFSMAWSCLFHLLITIGLSTVYQKIALRATR</sequence>
<dbReference type="InterPro" id="IPR002591">
    <property type="entry name" value="Phosphodiest/P_Trfase"/>
</dbReference>
<evidence type="ECO:0000256" key="13">
    <source>
        <dbReference type="RuleBase" id="RU367106"/>
    </source>
</evidence>
<gene>
    <name evidence="15 17" type="ORF">P152DRAFT_482555</name>
</gene>
<dbReference type="InterPro" id="IPR039527">
    <property type="entry name" value="PIGG/GPI7"/>
</dbReference>
<keyword evidence="10 13" id="KW-0472">Membrane</keyword>
<dbReference type="FunFam" id="3.40.720.10:FF:000045">
    <property type="entry name" value="GPI ethanolamine phosphate transferase 2"/>
    <property type="match status" value="1"/>
</dbReference>
<feature type="transmembrane region" description="Helical" evidence="13">
    <location>
        <begin position="795"/>
        <end position="820"/>
    </location>
</feature>
<comment type="subcellular location">
    <subcellularLocation>
        <location evidence="1 13">Endoplasmic reticulum membrane</location>
        <topology evidence="1 13">Multi-pass membrane protein</topology>
    </subcellularLocation>
</comment>
<evidence type="ECO:0000256" key="9">
    <source>
        <dbReference type="ARBA" id="ARBA00022989"/>
    </source>
</evidence>
<dbReference type="PANTHER" id="PTHR23072">
    <property type="entry name" value="PHOSPHATIDYLINOSITOL GLYCAN-RELATED"/>
    <property type="match status" value="1"/>
</dbReference>
<proteinExistence type="inferred from homology"/>
<comment type="similarity">
    <text evidence="3 13">Belongs to the PIGG/PIGN/PIGO family. PIGG subfamily.</text>
</comment>
<feature type="transmembrane region" description="Helical" evidence="13">
    <location>
        <begin position="832"/>
        <end position="854"/>
    </location>
</feature>
<dbReference type="Gene3D" id="3.40.720.10">
    <property type="entry name" value="Alkaline Phosphatase, subunit A"/>
    <property type="match status" value="1"/>
</dbReference>
<evidence type="ECO:0000256" key="12">
    <source>
        <dbReference type="ARBA" id="ARBA00056729"/>
    </source>
</evidence>
<keyword evidence="5 13" id="KW-0337">GPI-anchor biosynthesis</keyword>
<feature type="transmembrane region" description="Helical" evidence="13">
    <location>
        <begin position="639"/>
        <end position="658"/>
    </location>
</feature>
<reference evidence="17" key="3">
    <citation type="submission" date="2025-04" db="UniProtKB">
        <authorList>
            <consortium name="RefSeq"/>
        </authorList>
    </citation>
    <scope>IDENTIFICATION</scope>
    <source>
        <strain evidence="17">CBS 781.70</strain>
    </source>
</reference>